<evidence type="ECO:0000313" key="2">
    <source>
        <dbReference type="EMBL" id="MFC7603649.1"/>
    </source>
</evidence>
<gene>
    <name evidence="2" type="ORF">ACFQVD_26400</name>
</gene>
<dbReference type="Proteomes" id="UP001596514">
    <property type="component" value="Unassembled WGS sequence"/>
</dbReference>
<evidence type="ECO:0000313" key="3">
    <source>
        <dbReference type="Proteomes" id="UP001596514"/>
    </source>
</evidence>
<name>A0ABW2T5F2_9ACTN</name>
<sequence>MTPHEEDLPGINEARQAAEESWRRAEEEFAQAHARAKWTRSLAARLRRLREENGFGEFLEDAFGGGGRA</sequence>
<dbReference type="RefSeq" id="WP_343982085.1">
    <property type="nucleotide sequence ID" value="NZ_BAAAGK010000233.1"/>
</dbReference>
<organism evidence="2 3">
    <name type="scientific">Streptosporangium amethystogenes subsp. fukuiense</name>
    <dbReference type="NCBI Taxonomy" id="698418"/>
    <lineage>
        <taxon>Bacteria</taxon>
        <taxon>Bacillati</taxon>
        <taxon>Actinomycetota</taxon>
        <taxon>Actinomycetes</taxon>
        <taxon>Streptosporangiales</taxon>
        <taxon>Streptosporangiaceae</taxon>
        <taxon>Streptosporangium</taxon>
    </lineage>
</organism>
<proteinExistence type="predicted"/>
<dbReference type="EMBL" id="JBHTEE010000001">
    <property type="protein sequence ID" value="MFC7603649.1"/>
    <property type="molecule type" value="Genomic_DNA"/>
</dbReference>
<dbReference type="InterPro" id="IPR056037">
    <property type="entry name" value="DUF7620"/>
</dbReference>
<comment type="caution">
    <text evidence="2">The sequence shown here is derived from an EMBL/GenBank/DDBJ whole genome shotgun (WGS) entry which is preliminary data.</text>
</comment>
<reference evidence="3" key="1">
    <citation type="journal article" date="2019" name="Int. J. Syst. Evol. Microbiol.">
        <title>The Global Catalogue of Microorganisms (GCM) 10K type strain sequencing project: providing services to taxonomists for standard genome sequencing and annotation.</title>
        <authorList>
            <consortium name="The Broad Institute Genomics Platform"/>
            <consortium name="The Broad Institute Genome Sequencing Center for Infectious Disease"/>
            <person name="Wu L."/>
            <person name="Ma J."/>
        </authorList>
    </citation>
    <scope>NUCLEOTIDE SEQUENCE [LARGE SCALE GENOMIC DNA]</scope>
    <source>
        <strain evidence="3">JCM 10083</strain>
    </source>
</reference>
<protein>
    <submittedName>
        <fullName evidence="2">Uncharacterized protein</fullName>
    </submittedName>
</protein>
<feature type="region of interest" description="Disordered" evidence="1">
    <location>
        <begin position="1"/>
        <end position="20"/>
    </location>
</feature>
<evidence type="ECO:0000256" key="1">
    <source>
        <dbReference type="SAM" id="MobiDB-lite"/>
    </source>
</evidence>
<accession>A0ABW2T5F2</accession>
<keyword evidence="3" id="KW-1185">Reference proteome</keyword>
<dbReference type="Pfam" id="PF24596">
    <property type="entry name" value="DUF7620"/>
    <property type="match status" value="1"/>
</dbReference>